<name>A0ABP5GIC2_9ACTN</name>
<evidence type="ECO:0000313" key="4">
    <source>
        <dbReference type="EMBL" id="GAA2045132.1"/>
    </source>
</evidence>
<dbReference type="Proteomes" id="UP001403094">
    <property type="component" value="Unassembled WGS sequence"/>
</dbReference>
<dbReference type="PIRSF" id="PIRSF005644">
    <property type="entry name" value="Hdrgns_mtr_HypE"/>
    <property type="match status" value="1"/>
</dbReference>
<dbReference type="SUPFAM" id="SSF55326">
    <property type="entry name" value="PurM N-terminal domain-like"/>
    <property type="match status" value="1"/>
</dbReference>
<feature type="domain" description="PurM-like C-terminal" evidence="3">
    <location>
        <begin position="183"/>
        <end position="333"/>
    </location>
</feature>
<evidence type="ECO:0000256" key="1">
    <source>
        <dbReference type="ARBA" id="ARBA00006243"/>
    </source>
</evidence>
<evidence type="ECO:0000259" key="3">
    <source>
        <dbReference type="Pfam" id="PF02769"/>
    </source>
</evidence>
<dbReference type="PANTHER" id="PTHR30303">
    <property type="entry name" value="HYDROGENASE ISOENZYMES FORMATION PROTEIN HYPE"/>
    <property type="match status" value="1"/>
</dbReference>
<dbReference type="SUPFAM" id="SSF56042">
    <property type="entry name" value="PurM C-terminal domain-like"/>
    <property type="match status" value="1"/>
</dbReference>
<dbReference type="InterPro" id="IPR016188">
    <property type="entry name" value="PurM-like_N"/>
</dbReference>
<dbReference type="InterPro" id="IPR011854">
    <property type="entry name" value="HypE"/>
</dbReference>
<sequence length="356" mass="35721">MTGVTDEPVPGPGGVCPPARTGQDAHVLLGHGAGGRLSAELLDSLVLPALGVPAGGPMEDAATLPTADSLVMTTDGFVVSPLVFPGGDIGDLAVHGTINDLAMRGAEPLALTVALIVEEGLPLGELATVLASLGAAAHAAGVPVIAGDTKVVGRGQADRLFITTTGVGRRIPGLAPSAAAAGSGDAVLLSGPIGAHGTAVLSTREGLGFVTDIVSDTRPLHRLVRLLSPLGDRVHALRDPTRGGLAAALNEIARDSRVQVEIDEASLPVPDQVAAACGLLGLDPLQVANEGCLVAFVAADAADEALRLMRSLPEGADAVRVGRVTDGPPGRVVLNTLVGALRIVDLPLGEQLPRIC</sequence>
<comment type="similarity">
    <text evidence="1">Belongs to the HypE family.</text>
</comment>
<dbReference type="EMBL" id="BAAANQ010000002">
    <property type="protein sequence ID" value="GAA2045132.1"/>
    <property type="molecule type" value="Genomic_DNA"/>
</dbReference>
<feature type="domain" description="PurM-like N-terminal" evidence="2">
    <location>
        <begin position="59"/>
        <end position="169"/>
    </location>
</feature>
<keyword evidence="5" id="KW-1185">Reference proteome</keyword>
<dbReference type="Gene3D" id="3.30.1330.10">
    <property type="entry name" value="PurM-like, N-terminal domain"/>
    <property type="match status" value="1"/>
</dbReference>
<dbReference type="Gene3D" id="3.90.650.10">
    <property type="entry name" value="PurM-like C-terminal domain"/>
    <property type="match status" value="1"/>
</dbReference>
<protein>
    <submittedName>
        <fullName evidence="4">Hydrogenase expression/formation protein HypE</fullName>
    </submittedName>
</protein>
<dbReference type="NCBIfam" id="TIGR02124">
    <property type="entry name" value="hypE"/>
    <property type="match status" value="1"/>
</dbReference>
<organism evidence="4 5">
    <name type="scientific">Streptomyces cheonanensis</name>
    <dbReference type="NCBI Taxonomy" id="312720"/>
    <lineage>
        <taxon>Bacteria</taxon>
        <taxon>Bacillati</taxon>
        <taxon>Actinomycetota</taxon>
        <taxon>Actinomycetes</taxon>
        <taxon>Kitasatosporales</taxon>
        <taxon>Streptomycetaceae</taxon>
        <taxon>Streptomyces</taxon>
    </lineage>
</organism>
<dbReference type="CDD" id="cd02197">
    <property type="entry name" value="HypE"/>
    <property type="match status" value="1"/>
</dbReference>
<evidence type="ECO:0000259" key="2">
    <source>
        <dbReference type="Pfam" id="PF00586"/>
    </source>
</evidence>
<gene>
    <name evidence="4" type="primary">hypE</name>
    <name evidence="4" type="ORF">GCM10009757_11390</name>
</gene>
<dbReference type="InterPro" id="IPR036921">
    <property type="entry name" value="PurM-like_N_sf"/>
</dbReference>
<dbReference type="Pfam" id="PF02769">
    <property type="entry name" value="AIRS_C"/>
    <property type="match status" value="1"/>
</dbReference>
<accession>A0ABP5GIC2</accession>
<dbReference type="RefSeq" id="WP_346069740.1">
    <property type="nucleotide sequence ID" value="NZ_BAAANQ010000002.1"/>
</dbReference>
<proteinExistence type="inferred from homology"/>
<dbReference type="Pfam" id="PF00586">
    <property type="entry name" value="AIRS"/>
    <property type="match status" value="1"/>
</dbReference>
<comment type="caution">
    <text evidence="4">The sequence shown here is derived from an EMBL/GenBank/DDBJ whole genome shotgun (WGS) entry which is preliminary data.</text>
</comment>
<dbReference type="InterPro" id="IPR036676">
    <property type="entry name" value="PurM-like_C_sf"/>
</dbReference>
<dbReference type="PANTHER" id="PTHR30303:SF0">
    <property type="entry name" value="CARBAMOYL DEHYDRATASE HYPE"/>
    <property type="match status" value="1"/>
</dbReference>
<reference evidence="5" key="1">
    <citation type="journal article" date="2019" name="Int. J. Syst. Evol. Microbiol.">
        <title>The Global Catalogue of Microorganisms (GCM) 10K type strain sequencing project: providing services to taxonomists for standard genome sequencing and annotation.</title>
        <authorList>
            <consortium name="The Broad Institute Genomics Platform"/>
            <consortium name="The Broad Institute Genome Sequencing Center for Infectious Disease"/>
            <person name="Wu L."/>
            <person name="Ma J."/>
        </authorList>
    </citation>
    <scope>NUCLEOTIDE SEQUENCE [LARGE SCALE GENOMIC DNA]</scope>
    <source>
        <strain evidence="5">JCM 14549</strain>
    </source>
</reference>
<dbReference type="InterPro" id="IPR010918">
    <property type="entry name" value="PurM-like_C_dom"/>
</dbReference>
<evidence type="ECO:0000313" key="5">
    <source>
        <dbReference type="Proteomes" id="UP001403094"/>
    </source>
</evidence>